<dbReference type="AlphaFoldDB" id="A0A9P5ZM38"/>
<organism evidence="2 3">
    <name type="scientific">Pleurotus eryngii</name>
    <name type="common">Boletus of the steppes</name>
    <dbReference type="NCBI Taxonomy" id="5323"/>
    <lineage>
        <taxon>Eukaryota</taxon>
        <taxon>Fungi</taxon>
        <taxon>Dikarya</taxon>
        <taxon>Basidiomycota</taxon>
        <taxon>Agaricomycotina</taxon>
        <taxon>Agaricomycetes</taxon>
        <taxon>Agaricomycetidae</taxon>
        <taxon>Agaricales</taxon>
        <taxon>Pleurotineae</taxon>
        <taxon>Pleurotaceae</taxon>
        <taxon>Pleurotus</taxon>
    </lineage>
</organism>
<feature type="region of interest" description="Disordered" evidence="1">
    <location>
        <begin position="1"/>
        <end position="20"/>
    </location>
</feature>
<sequence>PFLHYDDEGRQQGLLPEGAPSLRSLNECSRLLSPGRTENFPVSTTVGAPLVKELKVGVSTPESWNDFKLPLLRLCLYAHHDLTNHYHAHHPRSPRELLQTRPNPNLPNPTRINRVQHVALSNVLIDSVLWTGM</sequence>
<name>A0A9P5ZM38_PLEER</name>
<evidence type="ECO:0000313" key="3">
    <source>
        <dbReference type="Proteomes" id="UP000807025"/>
    </source>
</evidence>
<reference evidence="2" key="1">
    <citation type="submission" date="2020-11" db="EMBL/GenBank/DDBJ databases">
        <authorList>
            <consortium name="DOE Joint Genome Institute"/>
            <person name="Ahrendt S."/>
            <person name="Riley R."/>
            <person name="Andreopoulos W."/>
            <person name="Labutti K."/>
            <person name="Pangilinan J."/>
            <person name="Ruiz-Duenas F.J."/>
            <person name="Barrasa J.M."/>
            <person name="Sanchez-Garcia M."/>
            <person name="Camarero S."/>
            <person name="Miyauchi S."/>
            <person name="Serrano A."/>
            <person name="Linde D."/>
            <person name="Babiker R."/>
            <person name="Drula E."/>
            <person name="Ayuso-Fernandez I."/>
            <person name="Pacheco R."/>
            <person name="Padilla G."/>
            <person name="Ferreira P."/>
            <person name="Barriuso J."/>
            <person name="Kellner H."/>
            <person name="Castanera R."/>
            <person name="Alfaro M."/>
            <person name="Ramirez L."/>
            <person name="Pisabarro A.G."/>
            <person name="Kuo A."/>
            <person name="Tritt A."/>
            <person name="Lipzen A."/>
            <person name="He G."/>
            <person name="Yan M."/>
            <person name="Ng V."/>
            <person name="Cullen D."/>
            <person name="Martin F."/>
            <person name="Rosso M.-N."/>
            <person name="Henrissat B."/>
            <person name="Hibbett D."/>
            <person name="Martinez A.T."/>
            <person name="Grigoriev I.V."/>
        </authorList>
    </citation>
    <scope>NUCLEOTIDE SEQUENCE</scope>
    <source>
        <strain evidence="2">ATCC 90797</strain>
    </source>
</reference>
<keyword evidence="3" id="KW-1185">Reference proteome</keyword>
<dbReference type="Proteomes" id="UP000807025">
    <property type="component" value="Unassembled WGS sequence"/>
</dbReference>
<accession>A0A9P5ZM38</accession>
<proteinExistence type="predicted"/>
<feature type="compositionally biased region" description="Basic and acidic residues" evidence="1">
    <location>
        <begin position="1"/>
        <end position="10"/>
    </location>
</feature>
<evidence type="ECO:0000256" key="1">
    <source>
        <dbReference type="SAM" id="MobiDB-lite"/>
    </source>
</evidence>
<dbReference type="EMBL" id="MU154655">
    <property type="protein sequence ID" value="KAF9489917.1"/>
    <property type="molecule type" value="Genomic_DNA"/>
</dbReference>
<protein>
    <submittedName>
        <fullName evidence="2">Uncharacterized protein</fullName>
    </submittedName>
</protein>
<comment type="caution">
    <text evidence="2">The sequence shown here is derived from an EMBL/GenBank/DDBJ whole genome shotgun (WGS) entry which is preliminary data.</text>
</comment>
<feature type="non-terminal residue" evidence="2">
    <location>
        <position position="1"/>
    </location>
</feature>
<evidence type="ECO:0000313" key="2">
    <source>
        <dbReference type="EMBL" id="KAF9489917.1"/>
    </source>
</evidence>
<gene>
    <name evidence="2" type="ORF">BDN71DRAFT_1455353</name>
</gene>